<sequence>MYYYTKKWGEKYNEVRVIMIITEVEKVVVFQI</sequence>
<organism evidence="1">
    <name type="scientific">Lepeophtheirus salmonis</name>
    <name type="common">Salmon louse</name>
    <name type="synonym">Caligus salmonis</name>
    <dbReference type="NCBI Taxonomy" id="72036"/>
    <lineage>
        <taxon>Eukaryota</taxon>
        <taxon>Metazoa</taxon>
        <taxon>Ecdysozoa</taxon>
        <taxon>Arthropoda</taxon>
        <taxon>Crustacea</taxon>
        <taxon>Multicrustacea</taxon>
        <taxon>Hexanauplia</taxon>
        <taxon>Copepoda</taxon>
        <taxon>Siphonostomatoida</taxon>
        <taxon>Caligidae</taxon>
        <taxon>Lepeophtheirus</taxon>
    </lineage>
</organism>
<proteinExistence type="predicted"/>
<evidence type="ECO:0000313" key="1">
    <source>
        <dbReference type="EMBL" id="CDW24620.1"/>
    </source>
</evidence>
<accession>A0A0K2TFI7</accession>
<name>A0A0K2TFI7_LEPSM</name>
<reference evidence="1" key="1">
    <citation type="submission" date="2014-05" db="EMBL/GenBank/DDBJ databases">
        <authorList>
            <person name="Chronopoulou M."/>
        </authorList>
    </citation>
    <scope>NUCLEOTIDE SEQUENCE</scope>
    <source>
        <tissue evidence="1">Whole organism</tissue>
    </source>
</reference>
<dbReference type="EMBL" id="HACA01007259">
    <property type="protein sequence ID" value="CDW24620.1"/>
    <property type="molecule type" value="Transcribed_RNA"/>
</dbReference>
<protein>
    <submittedName>
        <fullName evidence="1">Uncharacterized protein</fullName>
    </submittedName>
</protein>
<dbReference type="AlphaFoldDB" id="A0A0K2TFI7"/>